<dbReference type="AlphaFoldDB" id="A0A0F9B6C3"/>
<sequence>MTKKTMERKVFINKKNRQLTVPLS</sequence>
<name>A0A0F9B6C3_9ZZZZ</name>
<feature type="compositionally biased region" description="Basic and acidic residues" evidence="1">
    <location>
        <begin position="1"/>
        <end position="10"/>
    </location>
</feature>
<organism evidence="2">
    <name type="scientific">marine sediment metagenome</name>
    <dbReference type="NCBI Taxonomy" id="412755"/>
    <lineage>
        <taxon>unclassified sequences</taxon>
        <taxon>metagenomes</taxon>
        <taxon>ecological metagenomes</taxon>
    </lineage>
</organism>
<dbReference type="EMBL" id="LAZR01050947">
    <property type="protein sequence ID" value="KKK86219.1"/>
    <property type="molecule type" value="Genomic_DNA"/>
</dbReference>
<accession>A0A0F9B6C3</accession>
<protein>
    <submittedName>
        <fullName evidence="2">Uncharacterized protein</fullName>
    </submittedName>
</protein>
<evidence type="ECO:0000256" key="1">
    <source>
        <dbReference type="SAM" id="MobiDB-lite"/>
    </source>
</evidence>
<comment type="caution">
    <text evidence="2">The sequence shown here is derived from an EMBL/GenBank/DDBJ whole genome shotgun (WGS) entry which is preliminary data.</text>
</comment>
<proteinExistence type="predicted"/>
<feature type="region of interest" description="Disordered" evidence="1">
    <location>
        <begin position="1"/>
        <end position="24"/>
    </location>
</feature>
<evidence type="ECO:0000313" key="2">
    <source>
        <dbReference type="EMBL" id="KKK86219.1"/>
    </source>
</evidence>
<feature type="non-terminal residue" evidence="2">
    <location>
        <position position="24"/>
    </location>
</feature>
<gene>
    <name evidence="2" type="ORF">LCGC14_2765460</name>
</gene>
<reference evidence="2" key="1">
    <citation type="journal article" date="2015" name="Nature">
        <title>Complex archaea that bridge the gap between prokaryotes and eukaryotes.</title>
        <authorList>
            <person name="Spang A."/>
            <person name="Saw J.H."/>
            <person name="Jorgensen S.L."/>
            <person name="Zaremba-Niedzwiedzka K."/>
            <person name="Martijn J."/>
            <person name="Lind A.E."/>
            <person name="van Eijk R."/>
            <person name="Schleper C."/>
            <person name="Guy L."/>
            <person name="Ettema T.J."/>
        </authorList>
    </citation>
    <scope>NUCLEOTIDE SEQUENCE</scope>
</reference>